<dbReference type="GO" id="GO:0005762">
    <property type="term" value="C:mitochondrial large ribosomal subunit"/>
    <property type="evidence" value="ECO:0007669"/>
    <property type="project" value="TreeGrafter"/>
</dbReference>
<name>A0A1Q2ZUC3_ZYGRO</name>
<evidence type="ECO:0000256" key="1">
    <source>
        <dbReference type="SAM" id="MobiDB-lite"/>
    </source>
</evidence>
<dbReference type="OrthoDB" id="6021263at2759"/>
<gene>
    <name evidence="2" type="ORF">ZYGR_0A05160</name>
</gene>
<dbReference type="InterPro" id="IPR024388">
    <property type="entry name" value="Ribosomal_mL58"/>
</dbReference>
<accession>A0A1Q2ZUC3</accession>
<proteinExistence type="predicted"/>
<protein>
    <recommendedName>
        <fullName evidence="4">54S ribosomal protein L20, mitochondrial</fullName>
    </recommendedName>
</protein>
<evidence type="ECO:0000313" key="3">
    <source>
        <dbReference type="Proteomes" id="UP000187013"/>
    </source>
</evidence>
<dbReference type="EMBL" id="BDGX01000001">
    <property type="protein sequence ID" value="GAV46918.1"/>
    <property type="molecule type" value="Genomic_DNA"/>
</dbReference>
<evidence type="ECO:0000313" key="2">
    <source>
        <dbReference type="EMBL" id="GAV46918.1"/>
    </source>
</evidence>
<organism evidence="2 3">
    <name type="scientific">Zygosaccharomyces rouxii</name>
    <dbReference type="NCBI Taxonomy" id="4956"/>
    <lineage>
        <taxon>Eukaryota</taxon>
        <taxon>Fungi</taxon>
        <taxon>Dikarya</taxon>
        <taxon>Ascomycota</taxon>
        <taxon>Saccharomycotina</taxon>
        <taxon>Saccharomycetes</taxon>
        <taxon>Saccharomycetales</taxon>
        <taxon>Saccharomycetaceae</taxon>
        <taxon>Zygosaccharomyces</taxon>
    </lineage>
</organism>
<feature type="compositionally biased region" description="Polar residues" evidence="1">
    <location>
        <begin position="67"/>
        <end position="83"/>
    </location>
</feature>
<dbReference type="PANTHER" id="PTHR28266">
    <property type="entry name" value="54S RIBOSOMAL PROTEIN L20, MITOCHONDRIAL"/>
    <property type="match status" value="1"/>
</dbReference>
<dbReference type="Proteomes" id="UP000187013">
    <property type="component" value="Unassembled WGS sequence"/>
</dbReference>
<sequence>MQCFVRRIHNSSFQLKNLSKTINNSKKTPELKGASTIYNAKSSASNYKGYMRAKVPAGLYFNRAPSSPTGSINSETIPSSFLPSNDPRKQLVQEIASKDVLSKPDAPPVLPSRSSLQGKSYHLNPEQIEQIRRLRLEDPAKNTRKSLASQYNVSPLFISMVSEPPKEWKQEMDSRLTTIKSKWHVKRVAAREDRKRRKELWYRS</sequence>
<evidence type="ECO:0008006" key="4">
    <source>
        <dbReference type="Google" id="ProtNLM"/>
    </source>
</evidence>
<dbReference type="AlphaFoldDB" id="A0A1Q2ZUC3"/>
<reference evidence="2 3" key="1">
    <citation type="submission" date="2016-08" db="EMBL/GenBank/DDBJ databases">
        <title>Draft genome sequence of allopolyploid Zygosaccharomyces rouxii.</title>
        <authorList>
            <person name="Watanabe J."/>
            <person name="Uehara K."/>
            <person name="Mogi Y."/>
            <person name="Tsukioka Y."/>
        </authorList>
    </citation>
    <scope>NUCLEOTIDE SEQUENCE [LARGE SCALE GENOMIC DNA]</scope>
    <source>
        <strain evidence="2 3">NBRC 110957</strain>
    </source>
</reference>
<dbReference type="Pfam" id="PF12824">
    <property type="entry name" value="MRP-L20"/>
    <property type="match status" value="1"/>
</dbReference>
<dbReference type="eggNOG" id="ENOG502S0A4">
    <property type="taxonomic scope" value="Eukaryota"/>
</dbReference>
<dbReference type="GO" id="GO:0003735">
    <property type="term" value="F:structural constituent of ribosome"/>
    <property type="evidence" value="ECO:0007669"/>
    <property type="project" value="TreeGrafter"/>
</dbReference>
<dbReference type="PANTHER" id="PTHR28266:SF1">
    <property type="entry name" value="LARGE RIBOSOMAL SUBUNIT PROTEIN ML58"/>
    <property type="match status" value="1"/>
</dbReference>
<feature type="region of interest" description="Disordered" evidence="1">
    <location>
        <begin position="67"/>
        <end position="86"/>
    </location>
</feature>
<comment type="caution">
    <text evidence="2">The sequence shown here is derived from an EMBL/GenBank/DDBJ whole genome shotgun (WGS) entry which is preliminary data.</text>
</comment>